<accession>A0ABY5ZH67</accession>
<evidence type="ECO:0000313" key="1">
    <source>
        <dbReference type="EMBL" id="UWZ78493.1"/>
    </source>
</evidence>
<evidence type="ECO:0000313" key="2">
    <source>
        <dbReference type="Proteomes" id="UP001060414"/>
    </source>
</evidence>
<keyword evidence="2" id="KW-1185">Reference proteome</keyword>
<evidence type="ECO:0008006" key="3">
    <source>
        <dbReference type="Google" id="ProtNLM"/>
    </source>
</evidence>
<dbReference type="RefSeq" id="WP_260746846.1">
    <property type="nucleotide sequence ID" value="NZ_CP092109.1"/>
</dbReference>
<name>A0ABY5ZH67_9BACT</name>
<dbReference type="Gene3D" id="3.30.870.10">
    <property type="entry name" value="Endonuclease Chain A"/>
    <property type="match status" value="1"/>
</dbReference>
<dbReference type="EMBL" id="CP092109">
    <property type="protein sequence ID" value="UWZ78493.1"/>
    <property type="molecule type" value="Genomic_DNA"/>
</dbReference>
<reference evidence="1" key="1">
    <citation type="journal article" date="2022" name="Environ. Microbiol.">
        <title>Geoalkalibacter halelectricus SAP #1 sp. nov. possessing extracellular electron transfer and mineral#reducing capabilities from a haloalkaline environment.</title>
        <authorList>
            <person name="Yadav S."/>
            <person name="Singh R."/>
            <person name="Sundharam S.S."/>
            <person name="Chaudhary S."/>
            <person name="Krishnamurthi S."/>
            <person name="Patil S.A."/>
        </authorList>
    </citation>
    <scope>NUCLEOTIDE SEQUENCE</scope>
    <source>
        <strain evidence="1">SAP-1</strain>
    </source>
</reference>
<gene>
    <name evidence="1" type="ORF">L9S41_12485</name>
</gene>
<dbReference type="Proteomes" id="UP001060414">
    <property type="component" value="Chromosome"/>
</dbReference>
<protein>
    <recommendedName>
        <fullName evidence="3">Phospholipase D-like domain-containing protein</fullName>
    </recommendedName>
</protein>
<proteinExistence type="predicted"/>
<organism evidence="1 2">
    <name type="scientific">Geoalkalibacter halelectricus</name>
    <dbReference type="NCBI Taxonomy" id="2847045"/>
    <lineage>
        <taxon>Bacteria</taxon>
        <taxon>Pseudomonadati</taxon>
        <taxon>Thermodesulfobacteriota</taxon>
        <taxon>Desulfuromonadia</taxon>
        <taxon>Desulfuromonadales</taxon>
        <taxon>Geoalkalibacteraceae</taxon>
        <taxon>Geoalkalibacter</taxon>
    </lineage>
</organism>
<sequence>MTANIEQISLLDFFKFKAPTHLLGTTYTVSLMFFESAVWPSVDKTRLKRCLVLCDKEGFRRAAYEASGLKEVSLSYMAIPVPTERTFHPKFWIAVNNKEVSFLVGSGNLTQSGFVENNELFDVVFFDHSSADPSLTTDLINFLKGLRGLFSTGNENGQWVIETIHQIVDLLPLGLPENAGMQAARLLHSFSSTFPEELANLSPGEGADLYLASPYFGTGLDGLELLRDEVKPKRVIVCPARLNKGINFQSKYVADDDAVEICKLKIGKEGALSHFKLYGLAHPSGNGLLFNGSVNCTYLAMISSNIEAGLARQVTSKEVEEYFRDREPHNDLNFESLTSSQSTDEMWIVIYAINLGGALELTIPATKGIELPLDDVVVTLRRENDIALAKFGRLFSTQAEKPRLAWDNFWPLPQNLWVGAGKK</sequence>